<organism evidence="5 6">
    <name type="scientific">Cellulomonas avistercoris</name>
    <dbReference type="NCBI Taxonomy" id="2762242"/>
    <lineage>
        <taxon>Bacteria</taxon>
        <taxon>Bacillati</taxon>
        <taxon>Actinomycetota</taxon>
        <taxon>Actinomycetes</taxon>
        <taxon>Micrococcales</taxon>
        <taxon>Cellulomonadaceae</taxon>
        <taxon>Cellulomonas</taxon>
    </lineage>
</organism>
<evidence type="ECO:0008006" key="7">
    <source>
        <dbReference type="Google" id="ProtNLM"/>
    </source>
</evidence>
<reference evidence="5 6" key="1">
    <citation type="submission" date="2020-08" db="EMBL/GenBank/DDBJ databases">
        <title>A Genomic Blueprint of the Chicken Gut Microbiome.</title>
        <authorList>
            <person name="Gilroy R."/>
            <person name="Ravi A."/>
            <person name="Getino M."/>
            <person name="Pursley I."/>
            <person name="Horton D.L."/>
            <person name="Alikhan N.-F."/>
            <person name="Baker D."/>
            <person name="Gharbi K."/>
            <person name="Hall N."/>
            <person name="Watson M."/>
            <person name="Adriaenssens E.M."/>
            <person name="Foster-Nyarko E."/>
            <person name="Jarju S."/>
            <person name="Secka A."/>
            <person name="Antonio M."/>
            <person name="Oren A."/>
            <person name="Chaudhuri R."/>
            <person name="La Ragione R.M."/>
            <person name="Hildebrand F."/>
            <person name="Pallen M.J."/>
        </authorList>
    </citation>
    <scope>NUCLEOTIDE SEQUENCE [LARGE SCALE GENOMIC DNA]</scope>
    <source>
        <strain evidence="5 6">Sa3CUA2</strain>
    </source>
</reference>
<accession>A0ABR8QD26</accession>
<evidence type="ECO:0000259" key="4">
    <source>
        <dbReference type="Pfam" id="PF25549"/>
    </source>
</evidence>
<dbReference type="Pfam" id="PF18651">
    <property type="entry name" value="CshA_NR2"/>
    <property type="match status" value="1"/>
</dbReference>
<dbReference type="Pfam" id="PF24346">
    <property type="entry name" value="DUF7507"/>
    <property type="match status" value="1"/>
</dbReference>
<dbReference type="EMBL" id="JACSQV010000006">
    <property type="protein sequence ID" value="MBD7918323.1"/>
    <property type="molecule type" value="Genomic_DNA"/>
</dbReference>
<evidence type="ECO:0000313" key="5">
    <source>
        <dbReference type="EMBL" id="MBD7918323.1"/>
    </source>
</evidence>
<gene>
    <name evidence="5" type="ORF">H9657_08550</name>
</gene>
<dbReference type="Pfam" id="PF20009">
    <property type="entry name" value="GEVED"/>
    <property type="match status" value="1"/>
</dbReference>
<dbReference type="Gene3D" id="2.60.40.10">
    <property type="entry name" value="Immunoglobulins"/>
    <property type="match status" value="1"/>
</dbReference>
<evidence type="ECO:0000259" key="1">
    <source>
        <dbReference type="Pfam" id="PF18651"/>
    </source>
</evidence>
<dbReference type="InterPro" id="IPR045474">
    <property type="entry name" value="GEVED"/>
</dbReference>
<dbReference type="RefSeq" id="WP_191782376.1">
    <property type="nucleotide sequence ID" value="NZ_JACSQV010000006.1"/>
</dbReference>
<sequence>MRAGTRAGEQVRARRIGLALVVALTVGTVATAVDVAGAPAAQAAAGDAGSSATGAPVYATGGTGAHNDRIAWLTWGADAANIPNNTIASNWHEVGPAQRVEVSCTISNLNGAVEVYRPGGYNGDGLDGMYNVGGSGGANQLRHGILSRGGSSSNLLQRTFTVTCGASLVEFDGQGWGAANRGTSRALDLGGLVVADAESMSSSESLAVTANNSPVAAPWRVLSRSAGGCSNADYRIRATLSNSSKTLTLSNRDDECTSGAGTANAVLLATGVSSLSFTLRGAGGNAVAIGYVLGADFGDAPASYGVAGGVVVPTWTGTTLSSTTDVAGYACTGIIPCNRAAITAPQLAGMAAPTTTLGASALPNSSVPHSAGATGDGSGDEDAFTGLTLAAPAVYPGVTTTYQTTAKCRGTAASRVAGWIDWNRDGDFLDAGERSVGDTACTSTANDGGNVTLTWNLPAGTVAGPSFLRLRVSTAASDLASPVGASLLGETEDWAVTVQVAKLEVEKSAGGATEVPGAGGTVTYSVTLRNTGNLDFTAAQPAYLVDEVAGALDDASLGTLSATRTPAGPSVGAPVQTGSRITWSGALAAGTSVTVSYPMTVKVVPGNRIMTNLARASTVAIAAGTPVVCDLGSAELSAKSCARVELWALGVDVVKRAYVPGTSTPRATGAVLAPGTSVEWRYTVTNTGSAALTNVRLTDAWTESRTTAAGTTPTSGAVLITCPGLPAATTVVIPRIEPGAAAAVTCTGQKAVVPHP</sequence>
<dbReference type="InterPro" id="IPR040683">
    <property type="entry name" value="CshA_NR2"/>
</dbReference>
<evidence type="ECO:0000259" key="2">
    <source>
        <dbReference type="Pfam" id="PF20009"/>
    </source>
</evidence>
<evidence type="ECO:0000313" key="6">
    <source>
        <dbReference type="Proteomes" id="UP000604241"/>
    </source>
</evidence>
<proteinExistence type="predicted"/>
<protein>
    <recommendedName>
        <fullName evidence="7">DUF11 domain-containing protein</fullName>
    </recommendedName>
</protein>
<dbReference type="InterPro" id="IPR055354">
    <property type="entry name" value="DUF7507"/>
</dbReference>
<feature type="domain" description="DUF7507" evidence="3">
    <location>
        <begin position="670"/>
        <end position="719"/>
    </location>
</feature>
<dbReference type="InterPro" id="IPR013783">
    <property type="entry name" value="Ig-like_fold"/>
</dbReference>
<feature type="domain" description="Surface adhesin CshA non-repetitive" evidence="1">
    <location>
        <begin position="68"/>
        <end position="292"/>
    </location>
</feature>
<dbReference type="Pfam" id="PF25549">
    <property type="entry name" value="DUF7927"/>
    <property type="match status" value="1"/>
</dbReference>
<dbReference type="Proteomes" id="UP000604241">
    <property type="component" value="Unassembled WGS sequence"/>
</dbReference>
<feature type="domain" description="DUF7927" evidence="4">
    <location>
        <begin position="503"/>
        <end position="616"/>
    </location>
</feature>
<dbReference type="InterPro" id="IPR057687">
    <property type="entry name" value="DUF7927"/>
</dbReference>
<evidence type="ECO:0000259" key="3">
    <source>
        <dbReference type="Pfam" id="PF24346"/>
    </source>
</evidence>
<keyword evidence="6" id="KW-1185">Reference proteome</keyword>
<name>A0ABR8QD26_9CELL</name>
<comment type="caution">
    <text evidence="5">The sequence shown here is derived from an EMBL/GenBank/DDBJ whole genome shotgun (WGS) entry which is preliminary data.</text>
</comment>
<feature type="domain" description="GEVED" evidence="2">
    <location>
        <begin position="416"/>
        <end position="497"/>
    </location>
</feature>